<name>A0A811Y8Q7_NYCPR</name>
<evidence type="ECO:0000313" key="1">
    <source>
        <dbReference type="EMBL" id="CAD7673338.1"/>
    </source>
</evidence>
<dbReference type="Proteomes" id="UP000645828">
    <property type="component" value="Unassembled WGS sequence"/>
</dbReference>
<keyword evidence="2" id="KW-1185">Reference proteome</keyword>
<proteinExistence type="predicted"/>
<accession>A0A811Y8Q7</accession>
<dbReference type="AlphaFoldDB" id="A0A811Y8Q7"/>
<organism evidence="1 2">
    <name type="scientific">Nyctereutes procyonoides</name>
    <name type="common">Raccoon dog</name>
    <name type="synonym">Canis procyonoides</name>
    <dbReference type="NCBI Taxonomy" id="34880"/>
    <lineage>
        <taxon>Eukaryota</taxon>
        <taxon>Metazoa</taxon>
        <taxon>Chordata</taxon>
        <taxon>Craniata</taxon>
        <taxon>Vertebrata</taxon>
        <taxon>Euteleostomi</taxon>
        <taxon>Mammalia</taxon>
        <taxon>Eutheria</taxon>
        <taxon>Laurasiatheria</taxon>
        <taxon>Carnivora</taxon>
        <taxon>Caniformia</taxon>
        <taxon>Canidae</taxon>
        <taxon>Nyctereutes</taxon>
    </lineage>
</organism>
<evidence type="ECO:0000313" key="2">
    <source>
        <dbReference type="Proteomes" id="UP000645828"/>
    </source>
</evidence>
<gene>
    <name evidence="1" type="ORF">NYPRO_LOCUS6133</name>
</gene>
<reference evidence="1" key="1">
    <citation type="submission" date="2020-12" db="EMBL/GenBank/DDBJ databases">
        <authorList>
            <consortium name="Molecular Ecology Group"/>
        </authorList>
    </citation>
    <scope>NUCLEOTIDE SEQUENCE</scope>
    <source>
        <strain evidence="1">TBG_1078</strain>
    </source>
</reference>
<comment type="caution">
    <text evidence="1">The sequence shown here is derived from an EMBL/GenBank/DDBJ whole genome shotgun (WGS) entry which is preliminary data.</text>
</comment>
<dbReference type="EMBL" id="CAJHUB010000671">
    <property type="protein sequence ID" value="CAD7673338.1"/>
    <property type="molecule type" value="Genomic_DNA"/>
</dbReference>
<sequence length="23" mass="2589">MAECLTLLVPLMSLAAWFLSCYL</sequence>
<protein>
    <submittedName>
        <fullName evidence="1">(raccoon dog) hypothetical protein</fullName>
    </submittedName>
</protein>